<dbReference type="SMART" id="SM00382">
    <property type="entry name" value="AAA"/>
    <property type="match status" value="1"/>
</dbReference>
<keyword evidence="14" id="KW-1185">Reference proteome</keyword>
<dbReference type="eggNOG" id="KOG0054">
    <property type="taxonomic scope" value="Eukaryota"/>
</dbReference>
<feature type="transmembrane region" description="Helical" evidence="10">
    <location>
        <begin position="177"/>
        <end position="197"/>
    </location>
</feature>
<feature type="domain" description="ABC transporter" evidence="11">
    <location>
        <begin position="396"/>
        <end position="622"/>
    </location>
</feature>
<sequence>MASKGTKTKAQKRREAWDRRLQANNAMAKVFKASLIATAFLAMAQQMVLLAVPLIVQQLLQWLIDEDSSDTYIGVVWAITLFLVGFCGNGLLTNHYFLYLYVMGMDARTMLNAATYSKSLGLSNKARQSTSTGELVTLMSNDAQRLPDMALSVHAIWSTPLFIVVAVFLLVNLVGAAAVAGIMLLVLMIPIQGVLAAKQMGLQRAQMKQTQSRVKVINEVLQGIRIVKYYAWEVPFVERIAALRDMEVDKIKSFAFVNAYSMSIMLTTPFVMVMLTLVVFFNVDGDFSPDVVFTAVSLLLVIRFPLMMLPMAVASWVQGKVSVGRMQAFFELEELHPSDREWTNREGPGSGAVSIAGKFVWTPSDEDDDDATGGGGGGGGGGGAQGGETKEEGELAAAASSGKKGAKGAAVADEGGAPPPPPSARFNNNINIVRQVGSGKSSLVSALLGEMTKVEGRVSIDGSVAYVAQTAWIINATLKENILMGRPFDEALYQKVLDVCDMKQDLSQLPAGDETEIGDKGINLSGGQKQRVSIARAAYANADVYILDDPLSAVDAHVGRHLFDECLAGFLKGKTVILCANQLQFLPQTDLVLVVDEGRIVEEGSYADLMAAEGGGLAKLMEMFAEDESDDELSGDGNQETKAGDAFDLLGDGTVRFASRPPPRSTPARGSRAPRPPTAGPPPSGKPRSLAGTPIRGSRGGSRSSSVAGVGDSEISRADSTDYLSRSVHDASATMVEGGLAGGSSPVPSSSTSHPDWQLMEALHSAGFEDEDDEEDENAAASMGVMANASYRRRRRKSKSNSVGLVGDGVAEGMRASDASRQYSRQYSRQHSDGERAAKTTSAVAQEAFNAGGALQTVEGKEEGAVALRVRATGPPLVVCEDEGARTRTAFVV</sequence>
<keyword evidence="5" id="KW-0547">Nucleotide-binding</keyword>
<evidence type="ECO:0000256" key="3">
    <source>
        <dbReference type="ARBA" id="ARBA00022692"/>
    </source>
</evidence>
<dbReference type="OrthoDB" id="77998at2759"/>
<gene>
    <name evidence="13" type="ORF">Esi_0041_0160</name>
</gene>
<keyword evidence="8 10" id="KW-0472">Membrane</keyword>
<dbReference type="PROSITE" id="PS50893">
    <property type="entry name" value="ABC_TRANSPORTER_2"/>
    <property type="match status" value="1"/>
</dbReference>
<dbReference type="InParanoid" id="D8LMY6"/>
<feature type="transmembrane region" description="Helical" evidence="10">
    <location>
        <begin position="149"/>
        <end position="171"/>
    </location>
</feature>
<dbReference type="FunFam" id="3.40.50.300:FF:000997">
    <property type="entry name" value="Multidrug resistance-associated protein 1"/>
    <property type="match status" value="1"/>
</dbReference>
<keyword evidence="7 10" id="KW-1133">Transmembrane helix</keyword>
<keyword evidence="3 10" id="KW-0812">Transmembrane</keyword>
<feature type="region of interest" description="Disordered" evidence="9">
    <location>
        <begin position="626"/>
        <end position="714"/>
    </location>
</feature>
<keyword evidence="6" id="KW-0067">ATP-binding</keyword>
<protein>
    <submittedName>
        <fullName evidence="13">ABC transporter ABCC.12</fullName>
    </submittedName>
</protein>
<feature type="compositionally biased region" description="Gly residues" evidence="9">
    <location>
        <begin position="372"/>
        <end position="386"/>
    </location>
</feature>
<evidence type="ECO:0000313" key="13">
    <source>
        <dbReference type="EMBL" id="CBN74787.1"/>
    </source>
</evidence>
<dbReference type="InterPro" id="IPR050173">
    <property type="entry name" value="ABC_transporter_C-like"/>
</dbReference>
<dbReference type="InterPro" id="IPR003439">
    <property type="entry name" value="ABC_transporter-like_ATP-bd"/>
</dbReference>
<dbReference type="InterPro" id="IPR036640">
    <property type="entry name" value="ABC1_TM_sf"/>
</dbReference>
<dbReference type="STRING" id="2880.D8LMY6"/>
<dbReference type="Gene3D" id="3.40.50.300">
    <property type="entry name" value="P-loop containing nucleotide triphosphate hydrolases"/>
    <property type="match status" value="1"/>
</dbReference>
<dbReference type="OMA" id="FANETMD"/>
<evidence type="ECO:0000256" key="4">
    <source>
        <dbReference type="ARBA" id="ARBA00022737"/>
    </source>
</evidence>
<dbReference type="AlphaFoldDB" id="D8LMY6"/>
<feature type="compositionally biased region" description="Low complexity" evidence="9">
    <location>
        <begin position="395"/>
        <end position="416"/>
    </location>
</feature>
<evidence type="ECO:0000256" key="10">
    <source>
        <dbReference type="SAM" id="Phobius"/>
    </source>
</evidence>
<evidence type="ECO:0000256" key="7">
    <source>
        <dbReference type="ARBA" id="ARBA00022989"/>
    </source>
</evidence>
<dbReference type="EMBL" id="FN648608">
    <property type="protein sequence ID" value="CBN74787.1"/>
    <property type="molecule type" value="Genomic_DNA"/>
</dbReference>
<dbReference type="Gene3D" id="1.20.1560.10">
    <property type="entry name" value="ABC transporter type 1, transmembrane domain"/>
    <property type="match status" value="1"/>
</dbReference>
<dbReference type="InterPro" id="IPR011527">
    <property type="entry name" value="ABC1_TM_dom"/>
</dbReference>
<evidence type="ECO:0000313" key="14">
    <source>
        <dbReference type="Proteomes" id="UP000002630"/>
    </source>
</evidence>
<dbReference type="GO" id="GO:0140359">
    <property type="term" value="F:ABC-type transporter activity"/>
    <property type="evidence" value="ECO:0007669"/>
    <property type="project" value="InterPro"/>
</dbReference>
<dbReference type="PANTHER" id="PTHR24223">
    <property type="entry name" value="ATP-BINDING CASSETTE SUB-FAMILY C"/>
    <property type="match status" value="1"/>
</dbReference>
<dbReference type="CDD" id="cd18579">
    <property type="entry name" value="ABC_6TM_ABCC_D1"/>
    <property type="match status" value="1"/>
</dbReference>
<dbReference type="GO" id="GO:0016887">
    <property type="term" value="F:ATP hydrolysis activity"/>
    <property type="evidence" value="ECO:0007669"/>
    <property type="project" value="InterPro"/>
</dbReference>
<evidence type="ECO:0000256" key="5">
    <source>
        <dbReference type="ARBA" id="ARBA00022741"/>
    </source>
</evidence>
<dbReference type="CDD" id="cd03250">
    <property type="entry name" value="ABCC_MRP_domain1"/>
    <property type="match status" value="1"/>
</dbReference>
<dbReference type="GO" id="GO:0005524">
    <property type="term" value="F:ATP binding"/>
    <property type="evidence" value="ECO:0007669"/>
    <property type="project" value="UniProtKB-KW"/>
</dbReference>
<dbReference type="SUPFAM" id="SSF90123">
    <property type="entry name" value="ABC transporter transmembrane region"/>
    <property type="match status" value="1"/>
</dbReference>
<evidence type="ECO:0000259" key="11">
    <source>
        <dbReference type="PROSITE" id="PS50893"/>
    </source>
</evidence>
<proteinExistence type="predicted"/>
<feature type="compositionally biased region" description="Polar residues" evidence="9">
    <location>
        <begin position="819"/>
        <end position="829"/>
    </location>
</feature>
<dbReference type="InterPro" id="IPR027417">
    <property type="entry name" value="P-loop_NTPase"/>
</dbReference>
<feature type="transmembrane region" description="Helical" evidence="10">
    <location>
        <begin position="254"/>
        <end position="281"/>
    </location>
</feature>
<feature type="region of interest" description="Disordered" evidence="9">
    <location>
        <begin position="364"/>
        <end position="427"/>
    </location>
</feature>
<feature type="compositionally biased region" description="Pro residues" evidence="9">
    <location>
        <begin position="674"/>
        <end position="685"/>
    </location>
</feature>
<feature type="region of interest" description="Disordered" evidence="9">
    <location>
        <begin position="736"/>
        <end position="755"/>
    </location>
</feature>
<dbReference type="InterPro" id="IPR044746">
    <property type="entry name" value="ABCC_6TM_D1"/>
</dbReference>
<dbReference type="GO" id="GO:0005774">
    <property type="term" value="C:vacuolar membrane"/>
    <property type="evidence" value="ECO:0007669"/>
    <property type="project" value="UniProtKB-SubCell"/>
</dbReference>
<evidence type="ECO:0000256" key="1">
    <source>
        <dbReference type="ARBA" id="ARBA00004128"/>
    </source>
</evidence>
<dbReference type="InterPro" id="IPR003593">
    <property type="entry name" value="AAA+_ATPase"/>
</dbReference>
<evidence type="ECO:0000256" key="6">
    <source>
        <dbReference type="ARBA" id="ARBA00022840"/>
    </source>
</evidence>
<comment type="subcellular location">
    <subcellularLocation>
        <location evidence="1">Vacuole membrane</location>
        <topology evidence="1">Multi-pass membrane protein</topology>
    </subcellularLocation>
</comment>
<dbReference type="SUPFAM" id="SSF52540">
    <property type="entry name" value="P-loop containing nucleoside triphosphate hydrolases"/>
    <property type="match status" value="1"/>
</dbReference>
<evidence type="ECO:0000259" key="12">
    <source>
        <dbReference type="PROSITE" id="PS50929"/>
    </source>
</evidence>
<evidence type="ECO:0000256" key="8">
    <source>
        <dbReference type="ARBA" id="ARBA00023136"/>
    </source>
</evidence>
<dbReference type="PROSITE" id="PS50929">
    <property type="entry name" value="ABC_TM1F"/>
    <property type="match status" value="1"/>
</dbReference>
<feature type="transmembrane region" description="Helical" evidence="10">
    <location>
        <begin position="75"/>
        <end position="102"/>
    </location>
</feature>
<evidence type="ECO:0000256" key="2">
    <source>
        <dbReference type="ARBA" id="ARBA00022448"/>
    </source>
</evidence>
<dbReference type="PROSITE" id="PS00211">
    <property type="entry name" value="ABC_TRANSPORTER_1"/>
    <property type="match status" value="1"/>
</dbReference>
<name>D8LMY6_ECTSI</name>
<reference evidence="13 14" key="1">
    <citation type="journal article" date="2010" name="Nature">
        <title>The Ectocarpus genome and the independent evolution of multicellularity in brown algae.</title>
        <authorList>
            <person name="Cock J.M."/>
            <person name="Sterck L."/>
            <person name="Rouze P."/>
            <person name="Scornet D."/>
            <person name="Allen A.E."/>
            <person name="Amoutzias G."/>
            <person name="Anthouard V."/>
            <person name="Artiguenave F."/>
            <person name="Aury J.M."/>
            <person name="Badger J.H."/>
            <person name="Beszteri B."/>
            <person name="Billiau K."/>
            <person name="Bonnet E."/>
            <person name="Bothwell J.H."/>
            <person name="Bowler C."/>
            <person name="Boyen C."/>
            <person name="Brownlee C."/>
            <person name="Carrano C.J."/>
            <person name="Charrier B."/>
            <person name="Cho G.Y."/>
            <person name="Coelho S.M."/>
            <person name="Collen J."/>
            <person name="Corre E."/>
            <person name="Da Silva C."/>
            <person name="Delage L."/>
            <person name="Delaroque N."/>
            <person name="Dittami S.M."/>
            <person name="Doulbeau S."/>
            <person name="Elias M."/>
            <person name="Farnham G."/>
            <person name="Gachon C.M."/>
            <person name="Gschloessl B."/>
            <person name="Heesch S."/>
            <person name="Jabbari K."/>
            <person name="Jubin C."/>
            <person name="Kawai H."/>
            <person name="Kimura K."/>
            <person name="Kloareg B."/>
            <person name="Kupper F.C."/>
            <person name="Lang D."/>
            <person name="Le Bail A."/>
            <person name="Leblanc C."/>
            <person name="Lerouge P."/>
            <person name="Lohr M."/>
            <person name="Lopez P.J."/>
            <person name="Martens C."/>
            <person name="Maumus F."/>
            <person name="Michel G."/>
            <person name="Miranda-Saavedra D."/>
            <person name="Morales J."/>
            <person name="Moreau H."/>
            <person name="Motomura T."/>
            <person name="Nagasato C."/>
            <person name="Napoli C.A."/>
            <person name="Nelson D.R."/>
            <person name="Nyvall-Collen P."/>
            <person name="Peters A.F."/>
            <person name="Pommier C."/>
            <person name="Potin P."/>
            <person name="Poulain J."/>
            <person name="Quesneville H."/>
            <person name="Read B."/>
            <person name="Rensing S.A."/>
            <person name="Ritter A."/>
            <person name="Rousvoal S."/>
            <person name="Samanta M."/>
            <person name="Samson G."/>
            <person name="Schroeder D.C."/>
            <person name="Segurens B."/>
            <person name="Strittmatter M."/>
            <person name="Tonon T."/>
            <person name="Tregear J.W."/>
            <person name="Valentin K."/>
            <person name="von Dassow P."/>
            <person name="Yamagishi T."/>
            <person name="Van de Peer Y."/>
            <person name="Wincker P."/>
        </authorList>
    </citation>
    <scope>NUCLEOTIDE SEQUENCE [LARGE SCALE GENOMIC DNA]</scope>
    <source>
        <strain evidence="14">Ec32 / CCAP1310/4</strain>
    </source>
</reference>
<dbReference type="PANTHER" id="PTHR24223:SF443">
    <property type="entry name" value="MULTIDRUG-RESISTANCE LIKE PROTEIN 1, ISOFORM I"/>
    <property type="match status" value="1"/>
</dbReference>
<dbReference type="Proteomes" id="UP000002630">
    <property type="component" value="Linkage Group LG15"/>
</dbReference>
<feature type="region of interest" description="Disordered" evidence="9">
    <location>
        <begin position="816"/>
        <end position="839"/>
    </location>
</feature>
<dbReference type="FunFam" id="1.20.1560.10:FF:000006">
    <property type="entry name" value="ATP-binding cassette, sub-family C (CFTR/MRP), member 9"/>
    <property type="match status" value="1"/>
</dbReference>
<keyword evidence="2" id="KW-0813">Transport</keyword>
<feature type="domain" description="ABC transmembrane type-1" evidence="12">
    <location>
        <begin position="36"/>
        <end position="318"/>
    </location>
</feature>
<keyword evidence="4" id="KW-0677">Repeat</keyword>
<feature type="transmembrane region" description="Helical" evidence="10">
    <location>
        <begin position="293"/>
        <end position="317"/>
    </location>
</feature>
<dbReference type="InterPro" id="IPR017871">
    <property type="entry name" value="ABC_transporter-like_CS"/>
</dbReference>
<dbReference type="Pfam" id="PF00005">
    <property type="entry name" value="ABC_tran"/>
    <property type="match status" value="1"/>
</dbReference>
<dbReference type="EMBL" id="FN649740">
    <property type="protein sequence ID" value="CBN74787.1"/>
    <property type="molecule type" value="Genomic_DNA"/>
</dbReference>
<accession>D8LMY6</accession>
<evidence type="ECO:0000256" key="9">
    <source>
        <dbReference type="SAM" id="MobiDB-lite"/>
    </source>
</evidence>
<organism evidence="13 14">
    <name type="scientific">Ectocarpus siliculosus</name>
    <name type="common">Brown alga</name>
    <name type="synonym">Conferva siliculosa</name>
    <dbReference type="NCBI Taxonomy" id="2880"/>
    <lineage>
        <taxon>Eukaryota</taxon>
        <taxon>Sar</taxon>
        <taxon>Stramenopiles</taxon>
        <taxon>Ochrophyta</taxon>
        <taxon>PX clade</taxon>
        <taxon>Phaeophyceae</taxon>
        <taxon>Ectocarpales</taxon>
        <taxon>Ectocarpaceae</taxon>
        <taxon>Ectocarpus</taxon>
    </lineage>
</organism>
<dbReference type="Pfam" id="PF00664">
    <property type="entry name" value="ABC_membrane"/>
    <property type="match status" value="1"/>
</dbReference>
<feature type="compositionally biased region" description="Low complexity" evidence="9">
    <location>
        <begin position="744"/>
        <end position="755"/>
    </location>
</feature>